<dbReference type="InParanoid" id="A0A2P5ICA3"/>
<evidence type="ECO:0000313" key="2">
    <source>
        <dbReference type="EMBL" id="POS80096.1"/>
    </source>
</evidence>
<gene>
    <name evidence="2" type="ORF">DHEL01_v201503</name>
</gene>
<name>A0A2P5ICA3_DIAHE</name>
<comment type="caution">
    <text evidence="2">The sequence shown here is derived from an EMBL/GenBank/DDBJ whole genome shotgun (WGS) entry which is preliminary data.</text>
</comment>
<dbReference type="OrthoDB" id="2157530at2759"/>
<protein>
    <recommendedName>
        <fullName evidence="1">Heterokaryon incompatibility domain-containing protein</fullName>
    </recommendedName>
</protein>
<reference evidence="2" key="1">
    <citation type="submission" date="2017-09" db="EMBL/GenBank/DDBJ databases">
        <title>Polyketide synthases of a Diaporthe helianthi virulent isolate.</title>
        <authorList>
            <person name="Baroncelli R."/>
        </authorList>
    </citation>
    <scope>NUCLEOTIDE SEQUENCE [LARGE SCALE GENOMIC DNA]</scope>
    <source>
        <strain evidence="2">7/96</strain>
    </source>
</reference>
<keyword evidence="3" id="KW-1185">Reference proteome</keyword>
<proteinExistence type="predicted"/>
<accession>A0A2P5ICA3</accession>
<dbReference type="PANTHER" id="PTHR24148">
    <property type="entry name" value="ANKYRIN REPEAT DOMAIN-CONTAINING PROTEIN 39 HOMOLOG-RELATED"/>
    <property type="match status" value="1"/>
</dbReference>
<organism evidence="2 3">
    <name type="scientific">Diaporthe helianthi</name>
    <dbReference type="NCBI Taxonomy" id="158607"/>
    <lineage>
        <taxon>Eukaryota</taxon>
        <taxon>Fungi</taxon>
        <taxon>Dikarya</taxon>
        <taxon>Ascomycota</taxon>
        <taxon>Pezizomycotina</taxon>
        <taxon>Sordariomycetes</taxon>
        <taxon>Sordariomycetidae</taxon>
        <taxon>Diaporthales</taxon>
        <taxon>Diaporthaceae</taxon>
        <taxon>Diaporthe</taxon>
    </lineage>
</organism>
<dbReference type="Pfam" id="PF06985">
    <property type="entry name" value="HET"/>
    <property type="match status" value="1"/>
</dbReference>
<dbReference type="PANTHER" id="PTHR24148:SF73">
    <property type="entry name" value="HET DOMAIN PROTEIN (AFU_ORTHOLOGUE AFUA_8G01020)"/>
    <property type="match status" value="1"/>
</dbReference>
<dbReference type="InterPro" id="IPR052895">
    <property type="entry name" value="HetReg/Transcr_Mod"/>
</dbReference>
<dbReference type="AlphaFoldDB" id="A0A2P5ICA3"/>
<dbReference type="EMBL" id="MAVT02000070">
    <property type="protein sequence ID" value="POS80096.1"/>
    <property type="molecule type" value="Genomic_DNA"/>
</dbReference>
<feature type="domain" description="Heterokaryon incompatibility" evidence="1">
    <location>
        <begin position="54"/>
        <end position="236"/>
    </location>
</feature>
<sequence length="1028" mass="119390">MEDPAAPNTEFIHEPLPDPAKYMRLLEVLDDNYSKTIKVRSRLTTWPIDSMPPYHAVSYTWGDPEDNTSILMNDKTLKVRTNCEFALKQIYWYRKSKSLIYRKRHSHLYRETRSEWYTESRYFWVDALCIDQSNDGEKSKQVAMMGSIYKNASHVLSCVGDHADDSLFLFESLYGLTHYLVRPKNVLRYNRDGYTIGGFSFRFRMFHRHTSLHRFGLALARLAVRPYFTRVWILQELQLARHLTILCGQHVLAKEDALHLFRELLKNLEHVIDHDKNRLILLTPHLNFIRHKFLRRHVNHGFPHPVLHGSWLHELPEPCTATISMLRQNYASVKNNLFQLLNEVVSQLQCYDPRDKVYGIISLIDWGDVAPLEPDYTQNHVQVAVKFIEVIVKLGQVEKLTEPIWKYVILVVKLFNLNVDSPGIADGLKARRGPTEESTEQDFQMTPEEEKEAAMRALEGPKIGIECLAWCLSPQDIDKNKSKLQDLEATPPQYPENDALYLPRWASADDWVIQLEHQTPHDLWYGASDPRYQLEPNYIPLLVIGKGVEGRRKARMGYGFYSPLKRFHSPGFKQDDSAEVCFYFDIEDSIIFFWKMKQLYELSIDCKDWMVDFLDTHVSKQETAGLSFAALPSETPQTSKRYEPKFRDDRFWRSNDTLWRYKNSDFVLFDTKARRGWFVNGQVVVLELLCAYLKNIPQNEPFDLSKLNYFEDKSSKRASKVLGDQENLQTPIFRVLKDVEGTPGCKQPLQGQAKVEEKLIVDVLREIYHVLATMDPLKRFPGDLDRFALVQMPTKKSRNLVAKGWDFERIYRTSKAKVYTHVFEKDPGWLEFAKDARAGIIFGQDFGEMLLPRDEECCPYFKIVPKGQDYLAIGMDKVQLLVDKWTGLDEKDKIVARLSHFYAWERGVEPFDHVHGYEEHLEQVDCSCFPVQTFMKVPHYDTQDKDMAILKRRKGRLYSSQDVEDMNVAIHADMSDSADGQEGKSGARGKLRKTGVIVFGNRADPEKWSPRLSVSADAYVLLTQDGPD</sequence>
<evidence type="ECO:0000259" key="1">
    <source>
        <dbReference type="Pfam" id="PF06985"/>
    </source>
</evidence>
<dbReference type="Proteomes" id="UP000094444">
    <property type="component" value="Unassembled WGS sequence"/>
</dbReference>
<evidence type="ECO:0000313" key="3">
    <source>
        <dbReference type="Proteomes" id="UP000094444"/>
    </source>
</evidence>
<dbReference type="InterPro" id="IPR010730">
    <property type="entry name" value="HET"/>
</dbReference>